<dbReference type="RefSeq" id="WP_119769213.1">
    <property type="nucleotide sequence ID" value="NZ_QYUO01000001.1"/>
</dbReference>
<dbReference type="PANTHER" id="PTHR44757">
    <property type="entry name" value="DIGUANYLATE CYCLASE DGCP"/>
    <property type="match status" value="1"/>
</dbReference>
<dbReference type="Gene3D" id="3.30.450.40">
    <property type="match status" value="1"/>
</dbReference>
<reference evidence="4" key="1">
    <citation type="submission" date="2018-09" db="EMBL/GenBank/DDBJ databases">
        <authorList>
            <person name="Zhu H."/>
        </authorList>
    </citation>
    <scope>NUCLEOTIDE SEQUENCE [LARGE SCALE GENOMIC DNA]</scope>
    <source>
        <strain evidence="4">K1R23-30</strain>
    </source>
</reference>
<dbReference type="CDD" id="cd01949">
    <property type="entry name" value="GGDEF"/>
    <property type="match status" value="1"/>
</dbReference>
<dbReference type="InterPro" id="IPR035919">
    <property type="entry name" value="EAL_sf"/>
</dbReference>
<dbReference type="PANTHER" id="PTHR44757:SF2">
    <property type="entry name" value="BIOFILM ARCHITECTURE MAINTENANCE PROTEIN MBAA"/>
    <property type="match status" value="1"/>
</dbReference>
<dbReference type="SMART" id="SM00091">
    <property type="entry name" value="PAS"/>
    <property type="match status" value="1"/>
</dbReference>
<dbReference type="InterPro" id="IPR000014">
    <property type="entry name" value="PAS"/>
</dbReference>
<accession>A0A3A3FSW5</accession>
<dbReference type="InterPro" id="IPR043128">
    <property type="entry name" value="Rev_trsase/Diguanyl_cyclase"/>
</dbReference>
<dbReference type="OrthoDB" id="9813903at2"/>
<dbReference type="InterPro" id="IPR001633">
    <property type="entry name" value="EAL_dom"/>
</dbReference>
<dbReference type="Gene3D" id="3.20.20.450">
    <property type="entry name" value="EAL domain"/>
    <property type="match status" value="1"/>
</dbReference>
<dbReference type="SUPFAM" id="SSF55781">
    <property type="entry name" value="GAF domain-like"/>
    <property type="match status" value="1"/>
</dbReference>
<feature type="domain" description="EAL" evidence="1">
    <location>
        <begin position="461"/>
        <end position="712"/>
    </location>
</feature>
<dbReference type="Pfam" id="PF00990">
    <property type="entry name" value="GGDEF"/>
    <property type="match status" value="1"/>
</dbReference>
<proteinExistence type="predicted"/>
<evidence type="ECO:0000259" key="1">
    <source>
        <dbReference type="PROSITE" id="PS50883"/>
    </source>
</evidence>
<protein>
    <submittedName>
        <fullName evidence="3">EAL domain-containing protein</fullName>
    </submittedName>
</protein>
<dbReference type="InterPro" id="IPR052155">
    <property type="entry name" value="Biofilm_reg_signaling"/>
</dbReference>
<dbReference type="PROSITE" id="PS50883">
    <property type="entry name" value="EAL"/>
    <property type="match status" value="1"/>
</dbReference>
<dbReference type="Proteomes" id="UP000265955">
    <property type="component" value="Unassembled WGS sequence"/>
</dbReference>
<dbReference type="CDD" id="cd00130">
    <property type="entry name" value="PAS"/>
    <property type="match status" value="1"/>
</dbReference>
<dbReference type="PIRSF" id="PIRSF005925">
    <property type="entry name" value="Dos"/>
    <property type="match status" value="1"/>
</dbReference>
<dbReference type="NCBIfam" id="TIGR00254">
    <property type="entry name" value="GGDEF"/>
    <property type="match status" value="1"/>
</dbReference>
<dbReference type="Gene3D" id="3.30.70.270">
    <property type="match status" value="1"/>
</dbReference>
<dbReference type="Pfam" id="PF00563">
    <property type="entry name" value="EAL"/>
    <property type="match status" value="1"/>
</dbReference>
<dbReference type="InterPro" id="IPR003018">
    <property type="entry name" value="GAF"/>
</dbReference>
<name>A0A3A3FSW5_9BURK</name>
<dbReference type="CDD" id="cd01948">
    <property type="entry name" value="EAL"/>
    <property type="match status" value="1"/>
</dbReference>
<evidence type="ECO:0000313" key="3">
    <source>
        <dbReference type="EMBL" id="RJF99272.1"/>
    </source>
</evidence>
<evidence type="ECO:0000313" key="4">
    <source>
        <dbReference type="Proteomes" id="UP000265955"/>
    </source>
</evidence>
<sequence>MQDSFQLPVEQCALGILWLGADGIITHANDASMHLTGATVEAMIGKPIWAYIVELDSTAWKELSKSVTAEKSKQLQVTIRMDNRGSASAEAHFQLIDVGGSTRFAVFLQGIVTRVRTEELFLLQHNLLVAVARGESLDKLLNQLCRDVEKIAPELLCSIMLLDEQDRVHVVAAPSIPQSYAQALEGAQIGPDAGSCGTALYFNQPVEVSDIATDPLWKNYRDMVLPIGLVASWSSPIKSRDGGVLGTFAVYFREPREPSEFHKQLVAVCTHLTGIAIERNEADKKLHDLAFYDSLTGLPNRKLLRDRAAVALANAAHTGTQLAILFVDLDRFKVINDALGHSGGDQFLRMMAEQFNNVVRQADTMSRLGSDEFVLVLPLCDSLQAAHLAQRLLEIAARPVRIEDRTFTSSASIGISLYPDDATDFESLLRYADMAMHQSKSAGRSNYRFFSRELNASIQQSVVLEHALRRAIADHRLSVYYQPKIDLRHGTVYGVEALARWYDPELGVVSPVRFIPVAEDCGLIGELGNWVLDEACRQLAQWRADGLDVPSVAVNVSARQLVQKDLPETIAQILQCYALEPSSLILEITESSMIQDDAQPLKAIHELGVKLAVDDFGTGYSSLSYLKRFPVHELKLDQSFVHHLASNKDDRELASAVINIGRALHLTVVAEGVENQDQLSFLHAQHCDVVQGYYYSPPLSAHDFHNWMLARR</sequence>
<dbReference type="NCBIfam" id="TIGR00229">
    <property type="entry name" value="sensory_box"/>
    <property type="match status" value="1"/>
</dbReference>
<dbReference type="SUPFAM" id="SSF141868">
    <property type="entry name" value="EAL domain-like"/>
    <property type="match status" value="1"/>
</dbReference>
<dbReference type="InterPro" id="IPR035965">
    <property type="entry name" value="PAS-like_dom_sf"/>
</dbReference>
<dbReference type="SMART" id="SM00065">
    <property type="entry name" value="GAF"/>
    <property type="match status" value="1"/>
</dbReference>
<dbReference type="FunFam" id="3.20.20.450:FF:000001">
    <property type="entry name" value="Cyclic di-GMP phosphodiesterase yahA"/>
    <property type="match status" value="1"/>
</dbReference>
<dbReference type="SUPFAM" id="SSF55073">
    <property type="entry name" value="Nucleotide cyclase"/>
    <property type="match status" value="1"/>
</dbReference>
<dbReference type="Pfam" id="PF13185">
    <property type="entry name" value="GAF_2"/>
    <property type="match status" value="1"/>
</dbReference>
<gene>
    <name evidence="3" type="ORF">D3871_12630</name>
</gene>
<dbReference type="InterPro" id="IPR000160">
    <property type="entry name" value="GGDEF_dom"/>
</dbReference>
<dbReference type="PROSITE" id="PS50887">
    <property type="entry name" value="GGDEF"/>
    <property type="match status" value="1"/>
</dbReference>
<dbReference type="SMART" id="SM00267">
    <property type="entry name" value="GGDEF"/>
    <property type="match status" value="1"/>
</dbReference>
<dbReference type="SUPFAM" id="SSF55785">
    <property type="entry name" value="PYP-like sensor domain (PAS domain)"/>
    <property type="match status" value="1"/>
</dbReference>
<dbReference type="InterPro" id="IPR012226">
    <property type="entry name" value="Diguanyl_cyclase/Pdiesterase"/>
</dbReference>
<dbReference type="InterPro" id="IPR029787">
    <property type="entry name" value="Nucleotide_cyclase"/>
</dbReference>
<dbReference type="InterPro" id="IPR029016">
    <property type="entry name" value="GAF-like_dom_sf"/>
</dbReference>
<dbReference type="EMBL" id="QYUO01000001">
    <property type="protein sequence ID" value="RJF99272.1"/>
    <property type="molecule type" value="Genomic_DNA"/>
</dbReference>
<dbReference type="SMART" id="SM00052">
    <property type="entry name" value="EAL"/>
    <property type="match status" value="1"/>
</dbReference>
<evidence type="ECO:0000259" key="2">
    <source>
        <dbReference type="PROSITE" id="PS50887"/>
    </source>
</evidence>
<comment type="caution">
    <text evidence="3">The sequence shown here is derived from an EMBL/GenBank/DDBJ whole genome shotgun (WGS) entry which is preliminary data.</text>
</comment>
<dbReference type="Gene3D" id="3.30.450.20">
    <property type="entry name" value="PAS domain"/>
    <property type="match status" value="1"/>
</dbReference>
<organism evidence="3 4">
    <name type="scientific">Noviherbaspirillum saxi</name>
    <dbReference type="NCBI Taxonomy" id="2320863"/>
    <lineage>
        <taxon>Bacteria</taxon>
        <taxon>Pseudomonadati</taxon>
        <taxon>Pseudomonadota</taxon>
        <taxon>Betaproteobacteria</taxon>
        <taxon>Burkholderiales</taxon>
        <taxon>Oxalobacteraceae</taxon>
        <taxon>Noviherbaspirillum</taxon>
    </lineage>
</organism>
<keyword evidence="4" id="KW-1185">Reference proteome</keyword>
<feature type="domain" description="GGDEF" evidence="2">
    <location>
        <begin position="320"/>
        <end position="452"/>
    </location>
</feature>
<dbReference type="AlphaFoldDB" id="A0A3A3FSW5"/>